<keyword evidence="3" id="KW-0633">Potassium transport</keyword>
<keyword evidence="7 11" id="KW-1133">Transmembrane helix</keyword>
<organism evidence="13 14">
    <name type="scientific">Desulfamplus magnetovallimortis</name>
    <dbReference type="NCBI Taxonomy" id="1246637"/>
    <lineage>
        <taxon>Bacteria</taxon>
        <taxon>Pseudomonadati</taxon>
        <taxon>Thermodesulfobacteriota</taxon>
        <taxon>Desulfobacteria</taxon>
        <taxon>Desulfobacterales</taxon>
        <taxon>Desulfobacteraceae</taxon>
        <taxon>Desulfamplus</taxon>
    </lineage>
</organism>
<reference evidence="13 14" key="1">
    <citation type="submission" date="2017-03" db="EMBL/GenBank/DDBJ databases">
        <authorList>
            <person name="Afonso C.L."/>
            <person name="Miller P.J."/>
            <person name="Scott M.A."/>
            <person name="Spackman E."/>
            <person name="Goraichik I."/>
            <person name="Dimitrov K.M."/>
            <person name="Suarez D.L."/>
            <person name="Swayne D.E."/>
        </authorList>
    </citation>
    <scope>NUCLEOTIDE SEQUENCE [LARGE SCALE GENOMIC DNA]</scope>
    <source>
        <strain evidence="13">PRJEB14757</strain>
    </source>
</reference>
<dbReference type="STRING" id="1246637.MTBBW1_1170011"/>
<evidence type="ECO:0000256" key="6">
    <source>
        <dbReference type="ARBA" id="ARBA00022958"/>
    </source>
</evidence>
<evidence type="ECO:0000313" key="14">
    <source>
        <dbReference type="Proteomes" id="UP000191931"/>
    </source>
</evidence>
<dbReference type="SUPFAM" id="SSF81324">
    <property type="entry name" value="Voltage-gated potassium channels"/>
    <property type="match status" value="1"/>
</dbReference>
<keyword evidence="6" id="KW-0630">Potassium</keyword>
<evidence type="ECO:0000313" key="13">
    <source>
        <dbReference type="EMBL" id="SLM27866.1"/>
    </source>
</evidence>
<dbReference type="PANTHER" id="PTHR10027:SF10">
    <property type="entry name" value="SLOWPOKE 2, ISOFORM D"/>
    <property type="match status" value="1"/>
</dbReference>
<dbReference type="GO" id="GO:0005267">
    <property type="term" value="F:potassium channel activity"/>
    <property type="evidence" value="ECO:0007669"/>
    <property type="project" value="UniProtKB-KW"/>
</dbReference>
<evidence type="ECO:0000256" key="11">
    <source>
        <dbReference type="SAM" id="Phobius"/>
    </source>
</evidence>
<keyword evidence="4 11" id="KW-0812">Transmembrane</keyword>
<feature type="transmembrane region" description="Helical" evidence="11">
    <location>
        <begin position="6"/>
        <end position="29"/>
    </location>
</feature>
<dbReference type="EMBL" id="FWEV01000021">
    <property type="protein sequence ID" value="SLM27866.1"/>
    <property type="molecule type" value="Genomic_DNA"/>
</dbReference>
<comment type="subcellular location">
    <subcellularLocation>
        <location evidence="1">Membrane</location>
        <topology evidence="1">Multi-pass membrane protein</topology>
    </subcellularLocation>
</comment>
<dbReference type="Proteomes" id="UP000191931">
    <property type="component" value="Unassembled WGS sequence"/>
</dbReference>
<evidence type="ECO:0000256" key="1">
    <source>
        <dbReference type="ARBA" id="ARBA00004141"/>
    </source>
</evidence>
<evidence type="ECO:0000256" key="5">
    <source>
        <dbReference type="ARBA" id="ARBA00022826"/>
    </source>
</evidence>
<dbReference type="InterPro" id="IPR047871">
    <property type="entry name" value="K_chnl_Slo-like"/>
</dbReference>
<keyword evidence="9 11" id="KW-0472">Membrane</keyword>
<sequence length="288" mass="33117">MTSDNIRIKIYSTIFSILLVSGTAGFMIFEKLSLVDALYFSIVTMATVGYGDIHPQTHIGKILSLFMIVGGVGTFLGVVASITDLFVNRREELQRHEKLNMVTGLFFSEMGNRLLNSLSRLDPNIKELNTLLHISGEWSESTFTSAFKTVKLHKFEIDSLLPYDFPSDSSGNESPNYPFLEINEYLQHKRNLLLRLIENPIIQEHETFTELLRAVFHLRDELINRPDIKVLLPTDRKHLEGDAIRIYRLLTLEWLRYMHYLSKNYGYLFSLAVRTSPFNPEANPVVTQ</sequence>
<feature type="transmembrane region" description="Helical" evidence="11">
    <location>
        <begin position="36"/>
        <end position="53"/>
    </location>
</feature>
<evidence type="ECO:0000256" key="9">
    <source>
        <dbReference type="ARBA" id="ARBA00023136"/>
    </source>
</evidence>
<keyword evidence="5" id="KW-0631">Potassium channel</keyword>
<evidence type="ECO:0000259" key="12">
    <source>
        <dbReference type="Pfam" id="PF07885"/>
    </source>
</evidence>
<evidence type="ECO:0000256" key="2">
    <source>
        <dbReference type="ARBA" id="ARBA00022448"/>
    </source>
</evidence>
<protein>
    <submittedName>
        <fullName evidence="13">Ion transport 2 domain protein</fullName>
    </submittedName>
</protein>
<gene>
    <name evidence="13" type="ORF">MTBBW1_1170011</name>
</gene>
<evidence type="ECO:0000256" key="7">
    <source>
        <dbReference type="ARBA" id="ARBA00022989"/>
    </source>
</evidence>
<dbReference type="Gene3D" id="1.10.287.70">
    <property type="match status" value="1"/>
</dbReference>
<proteinExistence type="predicted"/>
<evidence type="ECO:0000256" key="10">
    <source>
        <dbReference type="ARBA" id="ARBA00023303"/>
    </source>
</evidence>
<feature type="domain" description="Potassium channel" evidence="12">
    <location>
        <begin position="14"/>
        <end position="87"/>
    </location>
</feature>
<dbReference type="InterPro" id="IPR013099">
    <property type="entry name" value="K_chnl_dom"/>
</dbReference>
<dbReference type="AlphaFoldDB" id="A0A1W1H602"/>
<evidence type="ECO:0000256" key="8">
    <source>
        <dbReference type="ARBA" id="ARBA00023065"/>
    </source>
</evidence>
<evidence type="ECO:0000256" key="4">
    <source>
        <dbReference type="ARBA" id="ARBA00022692"/>
    </source>
</evidence>
<keyword evidence="8" id="KW-0406">Ion transport</keyword>
<dbReference type="GO" id="GO:0016020">
    <property type="term" value="C:membrane"/>
    <property type="evidence" value="ECO:0007669"/>
    <property type="project" value="UniProtKB-SubCell"/>
</dbReference>
<keyword evidence="10" id="KW-0407">Ion channel</keyword>
<dbReference type="RefSeq" id="WP_080804312.1">
    <property type="nucleotide sequence ID" value="NZ_LT828546.1"/>
</dbReference>
<dbReference type="OrthoDB" id="9799090at2"/>
<dbReference type="Pfam" id="PF07885">
    <property type="entry name" value="Ion_trans_2"/>
    <property type="match status" value="1"/>
</dbReference>
<accession>A0A1W1H602</accession>
<keyword evidence="2" id="KW-0813">Transport</keyword>
<name>A0A1W1H602_9BACT</name>
<keyword evidence="14" id="KW-1185">Reference proteome</keyword>
<evidence type="ECO:0000256" key="3">
    <source>
        <dbReference type="ARBA" id="ARBA00022538"/>
    </source>
</evidence>
<feature type="transmembrane region" description="Helical" evidence="11">
    <location>
        <begin position="65"/>
        <end position="87"/>
    </location>
</feature>
<dbReference type="PANTHER" id="PTHR10027">
    <property type="entry name" value="CALCIUM-ACTIVATED POTASSIUM CHANNEL ALPHA CHAIN"/>
    <property type="match status" value="1"/>
</dbReference>